<dbReference type="EMBL" id="JH431783">
    <property type="status" value="NOT_ANNOTATED_CDS"/>
    <property type="molecule type" value="Genomic_DNA"/>
</dbReference>
<dbReference type="EnsemblMetazoa" id="SMAR007352-RA">
    <property type="protein sequence ID" value="SMAR007352-PA"/>
    <property type="gene ID" value="SMAR007352"/>
</dbReference>
<dbReference type="AlphaFoldDB" id="T1J1D4"/>
<proteinExistence type="predicted"/>
<evidence type="ECO:0000313" key="2">
    <source>
        <dbReference type="Proteomes" id="UP000014500"/>
    </source>
</evidence>
<reference evidence="2" key="1">
    <citation type="submission" date="2011-05" db="EMBL/GenBank/DDBJ databases">
        <authorList>
            <person name="Richards S.R."/>
            <person name="Qu J."/>
            <person name="Jiang H."/>
            <person name="Jhangiani S.N."/>
            <person name="Agravi P."/>
            <person name="Goodspeed R."/>
            <person name="Gross S."/>
            <person name="Mandapat C."/>
            <person name="Jackson L."/>
            <person name="Mathew T."/>
            <person name="Pu L."/>
            <person name="Thornton R."/>
            <person name="Saada N."/>
            <person name="Wilczek-Boney K.B."/>
            <person name="Lee S."/>
            <person name="Kovar C."/>
            <person name="Wu Y."/>
            <person name="Scherer S.E."/>
            <person name="Worley K.C."/>
            <person name="Muzny D.M."/>
            <person name="Gibbs R."/>
        </authorList>
    </citation>
    <scope>NUCLEOTIDE SEQUENCE</scope>
    <source>
        <strain evidence="2">Brora</strain>
    </source>
</reference>
<organism evidence="1 2">
    <name type="scientific">Strigamia maritima</name>
    <name type="common">European centipede</name>
    <name type="synonym">Geophilus maritimus</name>
    <dbReference type="NCBI Taxonomy" id="126957"/>
    <lineage>
        <taxon>Eukaryota</taxon>
        <taxon>Metazoa</taxon>
        <taxon>Ecdysozoa</taxon>
        <taxon>Arthropoda</taxon>
        <taxon>Myriapoda</taxon>
        <taxon>Chilopoda</taxon>
        <taxon>Pleurostigmophora</taxon>
        <taxon>Geophilomorpha</taxon>
        <taxon>Linotaeniidae</taxon>
        <taxon>Strigamia</taxon>
    </lineage>
</organism>
<protein>
    <submittedName>
        <fullName evidence="1">Uncharacterized protein</fullName>
    </submittedName>
</protein>
<dbReference type="Proteomes" id="UP000014500">
    <property type="component" value="Unassembled WGS sequence"/>
</dbReference>
<sequence length="210" mass="24048">MELKKRNLIDTVMADLSENWDGNEHYMTLQPGQANLVDALRWRDDLYIVNPDRLSGLKPVIKRRIRENISRGKPTFHTISGTNSEKSGIRERELKPIPLPREQPEVERLFARKNAAGSSGMSLTSDKSYNDSGFDESLPYSDKTIGQNFCVNKGVRRVKGPVPVTTKFGINTPEIDFEEIYESDNEDYFSGCESEISNEKWQDWNGLMRK</sequence>
<name>T1J1D4_STRMM</name>
<keyword evidence="2" id="KW-1185">Reference proteome</keyword>
<dbReference type="HOGENOM" id="CLU_1311545_0_0_1"/>
<evidence type="ECO:0000313" key="1">
    <source>
        <dbReference type="EnsemblMetazoa" id="SMAR007352-PA"/>
    </source>
</evidence>
<accession>T1J1D4</accession>
<reference evidence="1" key="2">
    <citation type="submission" date="2015-02" db="UniProtKB">
        <authorList>
            <consortium name="EnsemblMetazoa"/>
        </authorList>
    </citation>
    <scope>IDENTIFICATION</scope>
</reference>